<feature type="region of interest" description="Disordered" evidence="7">
    <location>
        <begin position="1"/>
        <end position="43"/>
    </location>
</feature>
<proteinExistence type="predicted"/>
<feature type="region of interest" description="Disordered" evidence="7">
    <location>
        <begin position="457"/>
        <end position="489"/>
    </location>
</feature>
<dbReference type="GO" id="GO:0016757">
    <property type="term" value="F:glycosyltransferase activity"/>
    <property type="evidence" value="ECO:0007669"/>
    <property type="project" value="UniProtKB-KW"/>
</dbReference>
<evidence type="ECO:0000256" key="5">
    <source>
        <dbReference type="ARBA" id="ARBA00022989"/>
    </source>
</evidence>
<feature type="compositionally biased region" description="Polar residues" evidence="7">
    <location>
        <begin position="472"/>
        <end position="489"/>
    </location>
</feature>
<reference evidence="10" key="1">
    <citation type="submission" date="2023-03" db="EMBL/GenBank/DDBJ databases">
        <title>Massive genome expansion in bonnet fungi (Mycena s.s.) driven by repeated elements and novel gene families across ecological guilds.</title>
        <authorList>
            <consortium name="Lawrence Berkeley National Laboratory"/>
            <person name="Harder C.B."/>
            <person name="Miyauchi S."/>
            <person name="Viragh M."/>
            <person name="Kuo A."/>
            <person name="Thoen E."/>
            <person name="Andreopoulos B."/>
            <person name="Lu D."/>
            <person name="Skrede I."/>
            <person name="Drula E."/>
            <person name="Henrissat B."/>
            <person name="Morin E."/>
            <person name="Kohler A."/>
            <person name="Barry K."/>
            <person name="LaButti K."/>
            <person name="Morin E."/>
            <person name="Salamov A."/>
            <person name="Lipzen A."/>
            <person name="Mereny Z."/>
            <person name="Hegedus B."/>
            <person name="Baldrian P."/>
            <person name="Stursova M."/>
            <person name="Weitz H."/>
            <person name="Taylor A."/>
            <person name="Grigoriev I.V."/>
            <person name="Nagy L.G."/>
            <person name="Martin F."/>
            <person name="Kauserud H."/>
        </authorList>
    </citation>
    <scope>NUCLEOTIDE SEQUENCE</scope>
    <source>
        <strain evidence="10">CBHHK002</strain>
    </source>
</reference>
<feature type="transmembrane region" description="Helical" evidence="8">
    <location>
        <begin position="152"/>
        <end position="176"/>
    </location>
</feature>
<evidence type="ECO:0000256" key="3">
    <source>
        <dbReference type="ARBA" id="ARBA00022679"/>
    </source>
</evidence>
<evidence type="ECO:0000256" key="8">
    <source>
        <dbReference type="SAM" id="Phobius"/>
    </source>
</evidence>
<gene>
    <name evidence="10" type="ORF">DFH08DRAFT_1071708</name>
</gene>
<keyword evidence="6 8" id="KW-0472">Membrane</keyword>
<accession>A0AAD7AQE5</accession>
<dbReference type="Gene3D" id="3.90.550.10">
    <property type="entry name" value="Spore Coat Polysaccharide Biosynthesis Protein SpsA, Chain A"/>
    <property type="match status" value="1"/>
</dbReference>
<evidence type="ECO:0000256" key="7">
    <source>
        <dbReference type="SAM" id="MobiDB-lite"/>
    </source>
</evidence>
<dbReference type="CDD" id="cd06421">
    <property type="entry name" value="CESA_CelA_like"/>
    <property type="match status" value="1"/>
</dbReference>
<evidence type="ECO:0000259" key="9">
    <source>
        <dbReference type="Pfam" id="PF13632"/>
    </source>
</evidence>
<protein>
    <submittedName>
        <fullName evidence="10">Nucleotide-diphospho-sugar transferase</fullName>
    </submittedName>
</protein>
<comment type="caution">
    <text evidence="10">The sequence shown here is derived from an EMBL/GenBank/DDBJ whole genome shotgun (WGS) entry which is preliminary data.</text>
</comment>
<keyword evidence="5 8" id="KW-1133">Transmembrane helix</keyword>
<keyword evidence="2" id="KW-0328">Glycosyltransferase</keyword>
<dbReference type="InterPro" id="IPR029044">
    <property type="entry name" value="Nucleotide-diphossugar_trans"/>
</dbReference>
<dbReference type="Pfam" id="PF13632">
    <property type="entry name" value="Glyco_trans_2_3"/>
    <property type="match status" value="1"/>
</dbReference>
<sequence length="489" mass="54922">MPPEADIADQQPQHDASPTPGPSRPLTPLQAPTPFKELPASSAASFTTTLASKEVEPADKELELVDKEATGACKDTRPWYTRFGRSKFSNAPRPEVVVMADGPALVLPEPPTDHEKYVYAQTRRLPLYFFCTISFLSVSAGIWLFAISAPEFHWFIVLAFIIQFNFILAYGVGYSGRDYKLDNHKRVVKEYATSPGDNPADILLPCCGEPLEILANTYKHIARLSYTNHRVHVLDDGGLDTNRGHLKKAGNLRHAFPITSGEFFTIFDADFCPRPDFLQETLPLLRESPDIAILQTPQFFRPCSEQTWVEQGANTTQKLFYRVSQVSRDYWGAPICVGSNAVYRRQALEEVGGTAEIGYSEDVHTGFYAMTRGWRVKYIPLALACGIPPRAYYSQQMRWCSGSTSLLSNGEFWKSKLNVIQKICFFAGMLYYSTSAHSASSNKLFEVMHYDHDKLNDETKSRSRARGERSFTIRQTSLTTPKSGSPTYL</sequence>
<evidence type="ECO:0000256" key="6">
    <source>
        <dbReference type="ARBA" id="ARBA00023136"/>
    </source>
</evidence>
<dbReference type="AlphaFoldDB" id="A0AAD7AQE5"/>
<dbReference type="Proteomes" id="UP001218218">
    <property type="component" value="Unassembled WGS sequence"/>
</dbReference>
<dbReference type="SUPFAM" id="SSF53448">
    <property type="entry name" value="Nucleotide-diphospho-sugar transferases"/>
    <property type="match status" value="1"/>
</dbReference>
<evidence type="ECO:0000313" key="11">
    <source>
        <dbReference type="Proteomes" id="UP001218218"/>
    </source>
</evidence>
<feature type="transmembrane region" description="Helical" evidence="8">
    <location>
        <begin position="125"/>
        <end position="146"/>
    </location>
</feature>
<dbReference type="InterPro" id="IPR001173">
    <property type="entry name" value="Glyco_trans_2-like"/>
</dbReference>
<feature type="domain" description="Glycosyltransferase 2-like" evidence="9">
    <location>
        <begin position="264"/>
        <end position="414"/>
    </location>
</feature>
<feature type="compositionally biased region" description="Basic and acidic residues" evidence="7">
    <location>
        <begin position="457"/>
        <end position="471"/>
    </location>
</feature>
<evidence type="ECO:0000256" key="1">
    <source>
        <dbReference type="ARBA" id="ARBA00004141"/>
    </source>
</evidence>
<dbReference type="PANTHER" id="PTHR43867">
    <property type="entry name" value="CELLULOSE SYNTHASE CATALYTIC SUBUNIT A [UDP-FORMING]"/>
    <property type="match status" value="1"/>
</dbReference>
<dbReference type="GO" id="GO:0016020">
    <property type="term" value="C:membrane"/>
    <property type="evidence" value="ECO:0007669"/>
    <property type="project" value="UniProtKB-SubCell"/>
</dbReference>
<keyword evidence="3 10" id="KW-0808">Transferase</keyword>
<organism evidence="10 11">
    <name type="scientific">Mycena albidolilacea</name>
    <dbReference type="NCBI Taxonomy" id="1033008"/>
    <lineage>
        <taxon>Eukaryota</taxon>
        <taxon>Fungi</taxon>
        <taxon>Dikarya</taxon>
        <taxon>Basidiomycota</taxon>
        <taxon>Agaricomycotina</taxon>
        <taxon>Agaricomycetes</taxon>
        <taxon>Agaricomycetidae</taxon>
        <taxon>Agaricales</taxon>
        <taxon>Marasmiineae</taxon>
        <taxon>Mycenaceae</taxon>
        <taxon>Mycena</taxon>
    </lineage>
</organism>
<comment type="subcellular location">
    <subcellularLocation>
        <location evidence="1">Membrane</location>
        <topology evidence="1">Multi-pass membrane protein</topology>
    </subcellularLocation>
</comment>
<dbReference type="InterPro" id="IPR050321">
    <property type="entry name" value="Glycosyltr_2/OpgH_subfam"/>
</dbReference>
<evidence type="ECO:0000313" key="10">
    <source>
        <dbReference type="EMBL" id="KAJ7366076.1"/>
    </source>
</evidence>
<keyword evidence="11" id="KW-1185">Reference proteome</keyword>
<name>A0AAD7AQE5_9AGAR</name>
<evidence type="ECO:0000256" key="2">
    <source>
        <dbReference type="ARBA" id="ARBA00022676"/>
    </source>
</evidence>
<dbReference type="PANTHER" id="PTHR43867:SF2">
    <property type="entry name" value="CELLULOSE SYNTHASE CATALYTIC SUBUNIT A [UDP-FORMING]"/>
    <property type="match status" value="1"/>
</dbReference>
<keyword evidence="4 8" id="KW-0812">Transmembrane</keyword>
<dbReference type="EMBL" id="JARIHO010000002">
    <property type="protein sequence ID" value="KAJ7366076.1"/>
    <property type="molecule type" value="Genomic_DNA"/>
</dbReference>
<evidence type="ECO:0000256" key="4">
    <source>
        <dbReference type="ARBA" id="ARBA00022692"/>
    </source>
</evidence>